<dbReference type="EMBL" id="JAEPRQ010000001">
    <property type="protein sequence ID" value="MBK4214981.1"/>
    <property type="molecule type" value="Genomic_DNA"/>
</dbReference>
<protein>
    <submittedName>
        <fullName evidence="1">Uncharacterized protein</fullName>
    </submittedName>
</protein>
<accession>A0A934VTQ5</accession>
<name>A0A934VTQ5_9RHOB</name>
<reference evidence="1" key="1">
    <citation type="submission" date="2021-01" db="EMBL/GenBank/DDBJ databases">
        <title>Paracoccus amoyensis sp. nov., isolated from the surface seawater along the coast of Xiamen Island, China.</title>
        <authorList>
            <person name="Lyu L."/>
        </authorList>
    </citation>
    <scope>NUCLEOTIDE SEQUENCE</scope>
    <source>
        <strain evidence="1">MJ17</strain>
    </source>
</reference>
<proteinExistence type="predicted"/>
<dbReference type="RefSeq" id="WP_200683796.1">
    <property type="nucleotide sequence ID" value="NZ_JAEPRQ010000001.1"/>
</dbReference>
<gene>
    <name evidence="1" type="ORF">JJJ17_03465</name>
</gene>
<comment type="caution">
    <text evidence="1">The sequence shown here is derived from an EMBL/GenBank/DDBJ whole genome shotgun (WGS) entry which is preliminary data.</text>
</comment>
<evidence type="ECO:0000313" key="1">
    <source>
        <dbReference type="EMBL" id="MBK4214981.1"/>
    </source>
</evidence>
<keyword evidence="2" id="KW-1185">Reference proteome</keyword>
<evidence type="ECO:0000313" key="2">
    <source>
        <dbReference type="Proteomes" id="UP000640485"/>
    </source>
</evidence>
<sequence length="220" mass="23667">MKRAKTLPTSLGFALTATIMTVLLVGGLSSVKDEPRTLSLNFGAHPAVPTVMQMSLNGRVVVEHSQKGQNESGPIEYVDGQGDALDFKIEWYDILDNQGYIAAIRLRASDLSIIGDTGHAAVKIILGPGADVTVTTTNAKAAALIRERRGAELASVANEPDILLAELCADRLAADDPILADLKQDAERLKDTQQRAYNKMSRQSYLDEHGVLAPRCTIEG</sequence>
<dbReference type="AlphaFoldDB" id="A0A934VTQ5"/>
<organism evidence="1 2">
    <name type="scientific">Paracoccus caeni</name>
    <dbReference type="NCBI Taxonomy" id="657651"/>
    <lineage>
        <taxon>Bacteria</taxon>
        <taxon>Pseudomonadati</taxon>
        <taxon>Pseudomonadota</taxon>
        <taxon>Alphaproteobacteria</taxon>
        <taxon>Rhodobacterales</taxon>
        <taxon>Paracoccaceae</taxon>
        <taxon>Paracoccus</taxon>
    </lineage>
</organism>
<dbReference type="Proteomes" id="UP000640485">
    <property type="component" value="Unassembled WGS sequence"/>
</dbReference>